<dbReference type="InterPro" id="IPR027271">
    <property type="entry name" value="Acetolactate_synth/TF_NikR_C"/>
</dbReference>
<dbReference type="EMBL" id="BHYK01000025">
    <property type="protein sequence ID" value="GCD12061.1"/>
    <property type="molecule type" value="Genomic_DNA"/>
</dbReference>
<evidence type="ECO:0000313" key="1">
    <source>
        <dbReference type="EMBL" id="GCD12061.1"/>
    </source>
</evidence>
<sequence length="82" mass="9209">MNTTIMAIALEKRNRFAPNLQEILTKHGCIISMRLGLHETSKDLCAERGLILLQLCGEETEIAALKEDLSKIEDIKVNTMLI</sequence>
<name>A0A401URA8_9CLOT</name>
<reference evidence="1 2" key="1">
    <citation type="submission" date="2018-11" db="EMBL/GenBank/DDBJ databases">
        <title>Genome sequencing and assembly of Clostridium tagluense strain A121.</title>
        <authorList>
            <person name="Murakami T."/>
            <person name="Segawa T."/>
            <person name="Shcherbakova V.A."/>
            <person name="Mori H."/>
            <person name="Yoshimura Y."/>
        </authorList>
    </citation>
    <scope>NUCLEOTIDE SEQUENCE [LARGE SCALE GENOMIC DNA]</scope>
    <source>
        <strain evidence="1 2">A121</strain>
    </source>
</reference>
<evidence type="ECO:0000313" key="2">
    <source>
        <dbReference type="Proteomes" id="UP000287872"/>
    </source>
</evidence>
<protein>
    <recommendedName>
        <fullName evidence="3">Iron-only hydrogenase system regulator</fullName>
    </recommendedName>
</protein>
<dbReference type="GeneID" id="77242722"/>
<evidence type="ECO:0008006" key="3">
    <source>
        <dbReference type="Google" id="ProtNLM"/>
    </source>
</evidence>
<dbReference type="RefSeq" id="WP_125004424.1">
    <property type="nucleotide sequence ID" value="NZ_BHYK01000025.1"/>
</dbReference>
<keyword evidence="2" id="KW-1185">Reference proteome</keyword>
<dbReference type="OrthoDB" id="1121298at2"/>
<dbReference type="Gene3D" id="3.30.70.1150">
    <property type="entry name" value="ACT-like. Chain A, domain 2"/>
    <property type="match status" value="1"/>
</dbReference>
<dbReference type="InterPro" id="IPR023860">
    <property type="entry name" value="FeFe-hyd_TM1266"/>
</dbReference>
<comment type="caution">
    <text evidence="1">The sequence shown here is derived from an EMBL/GenBank/DDBJ whole genome shotgun (WGS) entry which is preliminary data.</text>
</comment>
<dbReference type="AlphaFoldDB" id="A0A401URA8"/>
<accession>A0A401URA8</accession>
<gene>
    <name evidence="1" type="ORF">Ctaglu_36840</name>
</gene>
<organism evidence="1 2">
    <name type="scientific">Clostridium tagluense</name>
    <dbReference type="NCBI Taxonomy" id="360422"/>
    <lineage>
        <taxon>Bacteria</taxon>
        <taxon>Bacillati</taxon>
        <taxon>Bacillota</taxon>
        <taxon>Clostridia</taxon>
        <taxon>Eubacteriales</taxon>
        <taxon>Clostridiaceae</taxon>
        <taxon>Clostridium</taxon>
    </lineage>
</organism>
<dbReference type="Pfam" id="PF21699">
    <property type="entry name" value="TM1266-like"/>
    <property type="match status" value="1"/>
</dbReference>
<proteinExistence type="predicted"/>
<dbReference type="Proteomes" id="UP000287872">
    <property type="component" value="Unassembled WGS sequence"/>
</dbReference>
<dbReference type="InterPro" id="IPR045865">
    <property type="entry name" value="ACT-like_dom_sf"/>
</dbReference>
<dbReference type="SUPFAM" id="SSF55021">
    <property type="entry name" value="ACT-like"/>
    <property type="match status" value="1"/>
</dbReference>